<keyword evidence="2" id="KW-0472">Membrane</keyword>
<evidence type="ECO:0008006" key="5">
    <source>
        <dbReference type="Google" id="ProtNLM"/>
    </source>
</evidence>
<feature type="transmembrane region" description="Helical" evidence="2">
    <location>
        <begin position="12"/>
        <end position="34"/>
    </location>
</feature>
<evidence type="ECO:0000256" key="2">
    <source>
        <dbReference type="SAM" id="Phobius"/>
    </source>
</evidence>
<keyword evidence="2" id="KW-1133">Transmembrane helix</keyword>
<proteinExistence type="predicted"/>
<keyword evidence="2" id="KW-0812">Transmembrane</keyword>
<comment type="caution">
    <text evidence="3">The sequence shown here is derived from an EMBL/GenBank/DDBJ whole genome shotgun (WGS) entry which is preliminary data.</text>
</comment>
<reference evidence="3 4" key="1">
    <citation type="submission" date="2021-07" db="EMBL/GenBank/DDBJ databases">
        <authorList>
            <person name="Imarazene B."/>
            <person name="Zahm M."/>
            <person name="Klopp C."/>
            <person name="Cabau C."/>
            <person name="Beille S."/>
            <person name="Jouanno E."/>
            <person name="Castinel A."/>
            <person name="Lluch J."/>
            <person name="Gil L."/>
            <person name="Kuchtly C."/>
            <person name="Lopez Roques C."/>
            <person name="Donnadieu C."/>
            <person name="Parrinello H."/>
            <person name="Journot L."/>
            <person name="Du K."/>
            <person name="Schartl M."/>
            <person name="Retaux S."/>
            <person name="Guiguen Y."/>
        </authorList>
    </citation>
    <scope>NUCLEOTIDE SEQUENCE [LARGE SCALE GENOMIC DNA]</scope>
    <source>
        <strain evidence="3">Pach_M1</strain>
        <tissue evidence="3">Testis</tissue>
    </source>
</reference>
<gene>
    <name evidence="3" type="ORF">AMEX_G24550</name>
</gene>
<protein>
    <recommendedName>
        <fullName evidence="5">Crumbs homolog 3b</fullName>
    </recommendedName>
</protein>
<organism evidence="3 4">
    <name type="scientific">Astyanax mexicanus</name>
    <name type="common">Blind cave fish</name>
    <name type="synonym">Astyanax fasciatus mexicanus</name>
    <dbReference type="NCBI Taxonomy" id="7994"/>
    <lineage>
        <taxon>Eukaryota</taxon>
        <taxon>Metazoa</taxon>
        <taxon>Chordata</taxon>
        <taxon>Craniata</taxon>
        <taxon>Vertebrata</taxon>
        <taxon>Euteleostomi</taxon>
        <taxon>Actinopterygii</taxon>
        <taxon>Neopterygii</taxon>
        <taxon>Teleostei</taxon>
        <taxon>Ostariophysi</taxon>
        <taxon>Characiformes</taxon>
        <taxon>Characoidei</taxon>
        <taxon>Acestrorhamphidae</taxon>
        <taxon>Acestrorhamphinae</taxon>
        <taxon>Astyanax</taxon>
    </lineage>
</organism>
<name>A0A8T2KVI5_ASTMX</name>
<accession>A0A8T2KVI5</accession>
<dbReference type="AlphaFoldDB" id="A0A8T2KVI5"/>
<feature type="region of interest" description="Disordered" evidence="1">
    <location>
        <begin position="38"/>
        <end position="74"/>
    </location>
</feature>
<evidence type="ECO:0000256" key="1">
    <source>
        <dbReference type="SAM" id="MobiDB-lite"/>
    </source>
</evidence>
<dbReference type="Proteomes" id="UP000752171">
    <property type="component" value="Unassembled WGS sequence"/>
</dbReference>
<sequence>MAVLRTQGVGVSALLVSALWLLALLVLLMVCILHKRRQSEGTYRPSAEERKQAEGAGPERPVLALPLPKEERLI</sequence>
<evidence type="ECO:0000313" key="3">
    <source>
        <dbReference type="EMBL" id="KAG9262729.1"/>
    </source>
</evidence>
<evidence type="ECO:0000313" key="4">
    <source>
        <dbReference type="Proteomes" id="UP000752171"/>
    </source>
</evidence>
<dbReference type="EMBL" id="JAICCE010000021">
    <property type="protein sequence ID" value="KAG9262729.1"/>
    <property type="molecule type" value="Genomic_DNA"/>
</dbReference>